<keyword evidence="2" id="KW-1185">Reference proteome</keyword>
<gene>
    <name evidence="1" type="ORF">GGR43_004481</name>
</gene>
<name>A0A7W6FS08_9SPHN</name>
<dbReference type="Proteomes" id="UP000571950">
    <property type="component" value="Unassembled WGS sequence"/>
</dbReference>
<accession>A0A7W6FS08</accession>
<comment type="caution">
    <text evidence="1">The sequence shown here is derived from an EMBL/GenBank/DDBJ whole genome shotgun (WGS) entry which is preliminary data.</text>
</comment>
<organism evidence="1 2">
    <name type="scientific">Sphingobium jiangsuense</name>
    <dbReference type="NCBI Taxonomy" id="870476"/>
    <lineage>
        <taxon>Bacteria</taxon>
        <taxon>Pseudomonadati</taxon>
        <taxon>Pseudomonadota</taxon>
        <taxon>Alphaproteobacteria</taxon>
        <taxon>Sphingomonadales</taxon>
        <taxon>Sphingomonadaceae</taxon>
        <taxon>Sphingobium</taxon>
    </lineage>
</organism>
<evidence type="ECO:0000313" key="1">
    <source>
        <dbReference type="EMBL" id="MBB3928736.1"/>
    </source>
</evidence>
<proteinExistence type="predicted"/>
<dbReference type="AlphaFoldDB" id="A0A7W6FS08"/>
<evidence type="ECO:0000313" key="2">
    <source>
        <dbReference type="Proteomes" id="UP000571950"/>
    </source>
</evidence>
<reference evidence="1 2" key="1">
    <citation type="submission" date="2020-08" db="EMBL/GenBank/DDBJ databases">
        <title>Genomic Encyclopedia of Type Strains, Phase IV (KMG-IV): sequencing the most valuable type-strain genomes for metagenomic binning, comparative biology and taxonomic classification.</title>
        <authorList>
            <person name="Goeker M."/>
        </authorList>
    </citation>
    <scope>NUCLEOTIDE SEQUENCE [LARGE SCALE GENOMIC DNA]</scope>
    <source>
        <strain evidence="1 2">DSM 26189</strain>
    </source>
</reference>
<dbReference type="EMBL" id="JACIDT010000033">
    <property type="protein sequence ID" value="MBB3928736.1"/>
    <property type="molecule type" value="Genomic_DNA"/>
</dbReference>
<dbReference type="RefSeq" id="WP_188073950.1">
    <property type="nucleotide sequence ID" value="NZ_BSPS01000092.1"/>
</dbReference>
<protein>
    <submittedName>
        <fullName evidence="1">Uncharacterized protein</fullName>
    </submittedName>
</protein>
<sequence>MDIYPLMLYRAGSAFCWDGKNTDSMVVEGPEQHEAALADGWQEAVAYLAPDDEPLLALTAKEIEAALPGLSLEDLEALKAEEAAGKSRKGVLADIEAAIDARLKA</sequence>